<evidence type="ECO:0000313" key="2">
    <source>
        <dbReference type="EMBL" id="EJG07381.1"/>
    </source>
</evidence>
<dbReference type="HOGENOM" id="CLU_948678_0_0_2"/>
<protein>
    <submittedName>
        <fullName evidence="2">CRISPR-associated protein TM1801</fullName>
    </submittedName>
</protein>
<dbReference type="AlphaFoldDB" id="J0S0L4"/>
<dbReference type="GO" id="GO:0043571">
    <property type="term" value="P:maintenance of CRISPR repeat elements"/>
    <property type="evidence" value="ECO:0007669"/>
    <property type="project" value="InterPro"/>
</dbReference>
<dbReference type="PATRIC" id="fig|28892.9.peg.1546"/>
<dbReference type="Proteomes" id="UP000005095">
    <property type="component" value="Chromosome"/>
</dbReference>
<evidence type="ECO:0000256" key="1">
    <source>
        <dbReference type="SAM" id="MobiDB-lite"/>
    </source>
</evidence>
<accession>J0S0L4</accession>
<sequence>MTNEMKRATGLLIIEAVNSNPNGDPDRESEPRQRPNGRGEISPVSFKRKLRDLLEDSDSPFFKSLPEKFSKKSDQYRILESRGRNRDEIKKEMGDNEKFNQQSFLESTFVKKYWDARVFGNTFLEEGGAKGFIKTGVVQFGVGVSISPIAIVRHTNTNKAGVQEGKNAGMAPLAFRIVQHGVYCMPFFVNPNYAGKSGCTPDDIELLKLLIPKAYDLNRSAIRPDVRIRHAWYIEHINALGSCPDYLLLEALTPTRIGNVSDPSNEWSDYKDKTSLPDTLKSRVGGVVDLMEL</sequence>
<dbReference type="Pfam" id="PF05107">
    <property type="entry name" value="Cas_Cas7"/>
    <property type="match status" value="1"/>
</dbReference>
<feature type="compositionally biased region" description="Basic and acidic residues" evidence="1">
    <location>
        <begin position="24"/>
        <end position="33"/>
    </location>
</feature>
<dbReference type="EMBL" id="CM001555">
    <property type="protein sequence ID" value="EJG07381.1"/>
    <property type="molecule type" value="Genomic_DNA"/>
</dbReference>
<gene>
    <name evidence="2" type="ORF">Metli_1430</name>
</gene>
<name>J0S0L4_9EURY</name>
<dbReference type="OrthoDB" id="42298at2157"/>
<evidence type="ECO:0000313" key="3">
    <source>
        <dbReference type="Proteomes" id="UP000005095"/>
    </source>
</evidence>
<proteinExistence type="predicted"/>
<reference evidence="2 3" key="1">
    <citation type="submission" date="2011-08" db="EMBL/GenBank/DDBJ databases">
        <title>The complete genome of Methanofollis liminatans DSM 4140.</title>
        <authorList>
            <consortium name="US DOE Joint Genome Institute (JGI-PGF)"/>
            <person name="Lucas S."/>
            <person name="Han J."/>
            <person name="Lapidus A."/>
            <person name="Bruce D."/>
            <person name="Goodwin L."/>
            <person name="Pitluck S."/>
            <person name="Peters L."/>
            <person name="Kyrpides N."/>
            <person name="Mavromatis K."/>
            <person name="Ivanova N."/>
            <person name="Mikhailova N."/>
            <person name="Lu M."/>
            <person name="Detter J.C."/>
            <person name="Tapia R."/>
            <person name="Han C."/>
            <person name="Land M."/>
            <person name="Hauser L."/>
            <person name="Markowitz V."/>
            <person name="Cheng J.-F."/>
            <person name="Hugenholtz P."/>
            <person name="Woyke T."/>
            <person name="Wu D."/>
            <person name="Spring S."/>
            <person name="Schuler E."/>
            <person name="Brambilla E."/>
            <person name="Klenk H.-P."/>
            <person name="Eisen J.A."/>
        </authorList>
    </citation>
    <scope>NUCLEOTIDE SEQUENCE [LARGE SCALE GENOMIC DNA]</scope>
    <source>
        <strain evidence="2 3">DSM 4140</strain>
    </source>
</reference>
<dbReference type="InterPro" id="IPR006482">
    <property type="entry name" value="Cas7_Csh2/Csh2"/>
</dbReference>
<feature type="region of interest" description="Disordered" evidence="1">
    <location>
        <begin position="1"/>
        <end position="45"/>
    </location>
</feature>
<dbReference type="RefSeq" id="WP_004039139.1">
    <property type="nucleotide sequence ID" value="NZ_CM001555.1"/>
</dbReference>
<organism evidence="2 3">
    <name type="scientific">Methanofollis liminatans DSM 4140</name>
    <dbReference type="NCBI Taxonomy" id="28892"/>
    <lineage>
        <taxon>Archaea</taxon>
        <taxon>Methanobacteriati</taxon>
        <taxon>Methanobacteriota</taxon>
        <taxon>Stenosarchaea group</taxon>
        <taxon>Methanomicrobia</taxon>
        <taxon>Methanomicrobiales</taxon>
        <taxon>Methanomicrobiaceae</taxon>
        <taxon>Methanofollis</taxon>
    </lineage>
</organism>
<dbReference type="STRING" id="28892.Metli_1430"/>
<keyword evidence="3" id="KW-1185">Reference proteome</keyword>